<keyword evidence="3" id="KW-0904">Protein phosphatase</keyword>
<keyword evidence="2" id="KW-0378">Hydrolase</keyword>
<dbReference type="PRINTS" id="PR00719">
    <property type="entry name" value="LMWPTPASE"/>
</dbReference>
<dbReference type="eggNOG" id="COG0394">
    <property type="taxonomic scope" value="Bacteria"/>
</dbReference>
<feature type="active site" description="Nucleophile" evidence="4">
    <location>
        <position position="17"/>
    </location>
</feature>
<dbReference type="KEGG" id="has:Halsa_0392"/>
<evidence type="ECO:0000256" key="2">
    <source>
        <dbReference type="ARBA" id="ARBA00022801"/>
    </source>
</evidence>
<dbReference type="EMBL" id="CP002304">
    <property type="protein sequence ID" value="ADQ13867.1"/>
    <property type="molecule type" value="Genomic_DNA"/>
</dbReference>
<dbReference type="RefSeq" id="WP_013404973.1">
    <property type="nucleotide sequence ID" value="NC_014654.1"/>
</dbReference>
<dbReference type="Gene3D" id="3.40.50.2300">
    <property type="match status" value="1"/>
</dbReference>
<dbReference type="AlphaFoldDB" id="E4RP42"/>
<dbReference type="PANTHER" id="PTHR11717">
    <property type="entry name" value="LOW MOLECULAR WEIGHT PROTEIN TYROSINE PHOSPHATASE"/>
    <property type="match status" value="1"/>
</dbReference>
<dbReference type="InterPro" id="IPR036196">
    <property type="entry name" value="Ptyr_pPase_sf"/>
</dbReference>
<dbReference type="PANTHER" id="PTHR11717:SF31">
    <property type="entry name" value="LOW MOLECULAR WEIGHT PROTEIN-TYROSINE-PHOSPHATASE ETP-RELATED"/>
    <property type="match status" value="1"/>
</dbReference>
<reference evidence="6 7" key="1">
    <citation type="submission" date="2010-11" db="EMBL/GenBank/DDBJ databases">
        <title>Complete sequence of Halanaerobium sp. sapolanicus.</title>
        <authorList>
            <consortium name="US DOE Joint Genome Institute"/>
            <person name="Lucas S."/>
            <person name="Copeland A."/>
            <person name="Lapidus A."/>
            <person name="Cheng J.-F."/>
            <person name="Bruce D."/>
            <person name="Goodwin L."/>
            <person name="Pitluck S."/>
            <person name="Davenport K."/>
            <person name="Detter J.C."/>
            <person name="Han C."/>
            <person name="Tapia R."/>
            <person name="Land M."/>
            <person name="Hauser L."/>
            <person name="Jeffries C."/>
            <person name="Kyrpides N."/>
            <person name="Ivanova N."/>
            <person name="Mikhailova N."/>
            <person name="Begemann M.B."/>
            <person name="Mormile M.R."/>
            <person name="Wall J.D."/>
            <person name="Elias D.A."/>
            <person name="Woyke T."/>
        </authorList>
    </citation>
    <scope>NUCLEOTIDE SEQUENCE [LARGE SCALE GENOMIC DNA]</scope>
    <source>
        <strain evidence="7">sapolanicus</strain>
    </source>
</reference>
<dbReference type="OrthoDB" id="9784339at2"/>
<feature type="active site" evidence="4">
    <location>
        <position position="23"/>
    </location>
</feature>
<evidence type="ECO:0000313" key="7">
    <source>
        <dbReference type="Proteomes" id="UP000007434"/>
    </source>
</evidence>
<feature type="domain" description="Phosphotyrosine protein phosphatase I" evidence="5">
    <location>
        <begin position="11"/>
        <end position="159"/>
    </location>
</feature>
<dbReference type="SUPFAM" id="SSF52788">
    <property type="entry name" value="Phosphotyrosine protein phosphatases I"/>
    <property type="match status" value="1"/>
</dbReference>
<evidence type="ECO:0000256" key="3">
    <source>
        <dbReference type="ARBA" id="ARBA00022912"/>
    </source>
</evidence>
<keyword evidence="7" id="KW-1185">Reference proteome</keyword>
<evidence type="ECO:0000259" key="5">
    <source>
        <dbReference type="SMART" id="SM00226"/>
    </source>
</evidence>
<feature type="active site" description="Proton donor" evidence="4">
    <location>
        <position position="133"/>
    </location>
</feature>
<protein>
    <submittedName>
        <fullName evidence="6">Protein tyrosine phosphatase</fullName>
    </submittedName>
</protein>
<comment type="similarity">
    <text evidence="1">Belongs to the low molecular weight phosphotyrosine protein phosphatase family.</text>
</comment>
<dbReference type="GO" id="GO:0004725">
    <property type="term" value="F:protein tyrosine phosphatase activity"/>
    <property type="evidence" value="ECO:0007669"/>
    <property type="project" value="InterPro"/>
</dbReference>
<organism evidence="6 7">
    <name type="scientific">Halanaerobium hydrogeniformans</name>
    <name type="common">Halanaerobium sp. (strain sapolanicus)</name>
    <dbReference type="NCBI Taxonomy" id="656519"/>
    <lineage>
        <taxon>Bacteria</taxon>
        <taxon>Bacillati</taxon>
        <taxon>Bacillota</taxon>
        <taxon>Clostridia</taxon>
        <taxon>Halanaerobiales</taxon>
        <taxon>Halanaerobiaceae</taxon>
        <taxon>Halanaerobium</taxon>
    </lineage>
</organism>
<sequence>MKLNQEVETIHRILFVCTGNTCRSPMAEYILKDMINKSNEVDLDNWEILSAGISAIKGVDANEKTTQVMSELGIDLEEHSSKNIKDIDLKKEDIIITMSRKHSRFLLLEYPDLADKIFTLKEFAEEDDRDIEDPFGLSLEVYRETRDVLKKELEKILLKLKDFSSD</sequence>
<gene>
    <name evidence="6" type="ordered locus">Halsa_0392</name>
</gene>
<dbReference type="HOGENOM" id="CLU_071415_1_2_9"/>
<reference evidence="6 7" key="2">
    <citation type="journal article" date="2011" name="J. Bacteriol.">
        <title>Complete Genome Sequence of the Haloalkaliphilic, Hydrogen Producing Halanaerobium hydrogenoformans.</title>
        <authorList>
            <person name="Brown S.D."/>
            <person name="Begemann M.B."/>
            <person name="Mormile M.R."/>
            <person name="Wall J.D."/>
            <person name="Han C.S."/>
            <person name="Goodwin L.A."/>
            <person name="Pitluck S."/>
            <person name="Land M.L."/>
            <person name="Hauser L.J."/>
            <person name="Elias D.A."/>
        </authorList>
    </citation>
    <scope>NUCLEOTIDE SEQUENCE [LARGE SCALE GENOMIC DNA]</scope>
    <source>
        <strain evidence="7">sapolanicus</strain>
    </source>
</reference>
<dbReference type="Pfam" id="PF01451">
    <property type="entry name" value="LMWPc"/>
    <property type="match status" value="1"/>
</dbReference>
<dbReference type="CDD" id="cd16344">
    <property type="entry name" value="LMWPAP"/>
    <property type="match status" value="1"/>
</dbReference>
<dbReference type="Proteomes" id="UP000007434">
    <property type="component" value="Chromosome"/>
</dbReference>
<dbReference type="SMART" id="SM00226">
    <property type="entry name" value="LMWPc"/>
    <property type="match status" value="1"/>
</dbReference>
<evidence type="ECO:0000256" key="4">
    <source>
        <dbReference type="PIRSR" id="PIRSR617867-1"/>
    </source>
</evidence>
<proteinExistence type="inferred from homology"/>
<dbReference type="STRING" id="656519.Halsa_0392"/>
<dbReference type="InterPro" id="IPR023485">
    <property type="entry name" value="Ptyr_pPase"/>
</dbReference>
<dbReference type="InterPro" id="IPR017867">
    <property type="entry name" value="Tyr_phospatase_low_mol_wt"/>
</dbReference>
<evidence type="ECO:0000313" key="6">
    <source>
        <dbReference type="EMBL" id="ADQ13867.1"/>
    </source>
</evidence>
<name>E4RP42_HALHG</name>
<dbReference type="InterPro" id="IPR050438">
    <property type="entry name" value="LMW_PTPase"/>
</dbReference>
<accession>E4RP42</accession>
<evidence type="ECO:0000256" key="1">
    <source>
        <dbReference type="ARBA" id="ARBA00011063"/>
    </source>
</evidence>